<evidence type="ECO:0000313" key="3">
    <source>
        <dbReference type="EMBL" id="KAF6760142.1"/>
    </source>
</evidence>
<comment type="caution">
    <text evidence="3">The sequence shown here is derived from an EMBL/GenBank/DDBJ whole genome shotgun (WGS) entry which is preliminary data.</text>
</comment>
<evidence type="ECO:0000259" key="2">
    <source>
        <dbReference type="Pfam" id="PF13883"/>
    </source>
</evidence>
<feature type="domain" description="CREG-like beta-barrel" evidence="2">
    <location>
        <begin position="29"/>
        <end position="183"/>
    </location>
</feature>
<feature type="signal peptide" evidence="1">
    <location>
        <begin position="1"/>
        <end position="23"/>
    </location>
</feature>
<keyword evidence="1" id="KW-0732">Signal</keyword>
<sequence>MARSILCVLLLLICANHAHLALAAVVETVYDAARIARTLVEQSDTSTGNMATIFPGEHPDLPNYPFSMQEYYASCHSNGSLTLLFLPISRHSRNVLHASSHAASISVTSPVPAASRPRVSLLGNITVFTDIGSVPDRSAIQECYLAKHRDARWWLPDDKDAAHIAYWARFDPQAIYFVGGFGG</sequence>
<name>A0A8H6MDL2_9AGAR</name>
<organism evidence="3 4">
    <name type="scientific">Ephemerocybe angulata</name>
    <dbReference type="NCBI Taxonomy" id="980116"/>
    <lineage>
        <taxon>Eukaryota</taxon>
        <taxon>Fungi</taxon>
        <taxon>Dikarya</taxon>
        <taxon>Basidiomycota</taxon>
        <taxon>Agaricomycotina</taxon>
        <taxon>Agaricomycetes</taxon>
        <taxon>Agaricomycetidae</taxon>
        <taxon>Agaricales</taxon>
        <taxon>Agaricineae</taxon>
        <taxon>Psathyrellaceae</taxon>
        <taxon>Ephemerocybe</taxon>
    </lineage>
</organism>
<proteinExistence type="predicted"/>
<accession>A0A8H6MDL2</accession>
<dbReference type="PANTHER" id="PTHR37273">
    <property type="entry name" value="CHROMOSOME 8, WHOLE GENOME SHOTGUN SEQUENCE"/>
    <property type="match status" value="1"/>
</dbReference>
<evidence type="ECO:0000313" key="4">
    <source>
        <dbReference type="Proteomes" id="UP000521943"/>
    </source>
</evidence>
<feature type="chain" id="PRO_5034126092" evidence="1">
    <location>
        <begin position="24"/>
        <end position="183"/>
    </location>
</feature>
<protein>
    <submittedName>
        <fullName evidence="3">Pyridoxamine 5'-phosphate oxidase-domain-containing protein</fullName>
    </submittedName>
</protein>
<dbReference type="SUPFAM" id="SSF50475">
    <property type="entry name" value="FMN-binding split barrel"/>
    <property type="match status" value="1"/>
</dbReference>
<dbReference type="PANTHER" id="PTHR37273:SF1">
    <property type="entry name" value="ADL397C-AP"/>
    <property type="match status" value="1"/>
</dbReference>
<reference evidence="3 4" key="1">
    <citation type="submission" date="2020-07" db="EMBL/GenBank/DDBJ databases">
        <title>Comparative genomics of pyrophilous fungi reveals a link between fire events and developmental genes.</title>
        <authorList>
            <consortium name="DOE Joint Genome Institute"/>
            <person name="Steindorff A.S."/>
            <person name="Carver A."/>
            <person name="Calhoun S."/>
            <person name="Stillman K."/>
            <person name="Liu H."/>
            <person name="Lipzen A."/>
            <person name="Pangilinan J."/>
            <person name="Labutti K."/>
            <person name="Bruns T.D."/>
            <person name="Grigoriev I.V."/>
        </authorList>
    </citation>
    <scope>NUCLEOTIDE SEQUENCE [LARGE SCALE GENOMIC DNA]</scope>
    <source>
        <strain evidence="3 4">CBS 144469</strain>
    </source>
</reference>
<dbReference type="Gene3D" id="2.30.110.10">
    <property type="entry name" value="Electron Transport, Fmn-binding Protein, Chain A"/>
    <property type="match status" value="1"/>
</dbReference>
<dbReference type="OrthoDB" id="2138282at2759"/>
<dbReference type="EMBL" id="JACGCI010000013">
    <property type="protein sequence ID" value="KAF6760142.1"/>
    <property type="molecule type" value="Genomic_DNA"/>
</dbReference>
<dbReference type="Pfam" id="PF13883">
    <property type="entry name" value="CREG_beta-barrel"/>
    <property type="match status" value="1"/>
</dbReference>
<evidence type="ECO:0000256" key="1">
    <source>
        <dbReference type="SAM" id="SignalP"/>
    </source>
</evidence>
<dbReference type="AlphaFoldDB" id="A0A8H6MDL2"/>
<gene>
    <name evidence="3" type="ORF">DFP72DRAFT_97601</name>
</gene>
<dbReference type="Proteomes" id="UP000521943">
    <property type="component" value="Unassembled WGS sequence"/>
</dbReference>
<keyword evidence="4" id="KW-1185">Reference proteome</keyword>
<dbReference type="InterPro" id="IPR012349">
    <property type="entry name" value="Split_barrel_FMN-bd"/>
</dbReference>
<dbReference type="InterPro" id="IPR055343">
    <property type="entry name" value="CREG_beta-barrel"/>
</dbReference>